<sequence length="376" mass="40891">MVMPSARDYPMGVFLSRHLGIGGHVKFTARTATSKGVSGRRGKRTGLMTFNGRGVISWESRKQRIVALSGMEAEYIPMAEIRKESMNLRVLLSEVTNQDVCPNTLYDDSLSAQKRILNNAIDRKNLRSNSHYVGVVGGVSTSIKEFPYLVSIWKNGVLHCGGTIVTRQYILTAAHCVRDESSFVYSVLVGTSDLESGGERYNVKTIVKHSKYKSGRDYDIGLLEIDGTLSFNDKVAPAQLPDKAIKFTEGTFFNITGWGDTEWGGSQSRTLLRTLVPWVSGTTCRQEYTGTTKITIRMLCAGSEGHDACQGDSGGPLTLNGLVVGVTSGVHNSMTRTFEKATHARRAAAGGGAARDPIKRIDQLADGVMISNEIDG</sequence>
<comment type="similarity">
    <text evidence="2">Belongs to the peptidase S1 family.</text>
</comment>
<keyword evidence="5 11" id="KW-0378">Hydrolase</keyword>
<reference evidence="13 14" key="1">
    <citation type="journal article" date="2019" name="Commun. Biol.">
        <title>The bagworm genome reveals a unique fibroin gene that provides high tensile strength.</title>
        <authorList>
            <person name="Kono N."/>
            <person name="Nakamura H."/>
            <person name="Ohtoshi R."/>
            <person name="Tomita M."/>
            <person name="Numata K."/>
            <person name="Arakawa K."/>
        </authorList>
    </citation>
    <scope>NUCLEOTIDE SEQUENCE [LARGE SCALE GENOMIC DNA]</scope>
</reference>
<keyword evidence="7" id="KW-1015">Disulfide bond</keyword>
<feature type="domain" description="Peptidase S1" evidence="12">
    <location>
        <begin position="135"/>
        <end position="363"/>
    </location>
</feature>
<dbReference type="FunFam" id="2.40.10.10:FF:000068">
    <property type="entry name" value="transmembrane protease serine 2"/>
    <property type="match status" value="1"/>
</dbReference>
<comment type="caution">
    <text evidence="13">The sequence shown here is derived from an EMBL/GenBank/DDBJ whole genome shotgun (WGS) entry which is preliminary data.</text>
</comment>
<keyword evidence="10" id="KW-1205">Fibrinolytic toxin</keyword>
<dbReference type="InterPro" id="IPR001254">
    <property type="entry name" value="Trypsin_dom"/>
</dbReference>
<dbReference type="SMART" id="SM00020">
    <property type="entry name" value="Tryp_SPc"/>
    <property type="match status" value="1"/>
</dbReference>
<keyword evidence="4 11" id="KW-0645">Protease</keyword>
<keyword evidence="6 11" id="KW-0720">Serine protease</keyword>
<dbReference type="OrthoDB" id="10051896at2759"/>
<dbReference type="GO" id="GO:0004252">
    <property type="term" value="F:serine-type endopeptidase activity"/>
    <property type="evidence" value="ECO:0007669"/>
    <property type="project" value="InterPro"/>
</dbReference>
<dbReference type="InterPro" id="IPR043504">
    <property type="entry name" value="Peptidase_S1_PA_chymotrypsin"/>
</dbReference>
<dbReference type="CDD" id="cd09272">
    <property type="entry name" value="RNase_HI_RT_Ty1"/>
    <property type="match status" value="1"/>
</dbReference>
<evidence type="ECO:0000313" key="14">
    <source>
        <dbReference type="Proteomes" id="UP000299102"/>
    </source>
</evidence>
<evidence type="ECO:0000256" key="9">
    <source>
        <dbReference type="ARBA" id="ARBA00055534"/>
    </source>
</evidence>
<evidence type="ECO:0000256" key="11">
    <source>
        <dbReference type="RuleBase" id="RU363034"/>
    </source>
</evidence>
<evidence type="ECO:0000256" key="6">
    <source>
        <dbReference type="ARBA" id="ARBA00022825"/>
    </source>
</evidence>
<dbReference type="GO" id="GO:0006508">
    <property type="term" value="P:proteolysis"/>
    <property type="evidence" value="ECO:0007669"/>
    <property type="project" value="UniProtKB-KW"/>
</dbReference>
<organism evidence="13 14">
    <name type="scientific">Eumeta variegata</name>
    <name type="common">Bagworm moth</name>
    <name type="synonym">Eumeta japonica</name>
    <dbReference type="NCBI Taxonomy" id="151549"/>
    <lineage>
        <taxon>Eukaryota</taxon>
        <taxon>Metazoa</taxon>
        <taxon>Ecdysozoa</taxon>
        <taxon>Arthropoda</taxon>
        <taxon>Hexapoda</taxon>
        <taxon>Insecta</taxon>
        <taxon>Pterygota</taxon>
        <taxon>Neoptera</taxon>
        <taxon>Endopterygota</taxon>
        <taxon>Lepidoptera</taxon>
        <taxon>Glossata</taxon>
        <taxon>Ditrysia</taxon>
        <taxon>Tineoidea</taxon>
        <taxon>Psychidae</taxon>
        <taxon>Oiketicinae</taxon>
        <taxon>Eumeta</taxon>
    </lineage>
</organism>
<evidence type="ECO:0000313" key="13">
    <source>
        <dbReference type="EMBL" id="GBP06442.1"/>
    </source>
</evidence>
<dbReference type="InterPro" id="IPR033116">
    <property type="entry name" value="TRYPSIN_SER"/>
</dbReference>
<keyword evidence="3" id="KW-0800">Toxin</keyword>
<evidence type="ECO:0000256" key="7">
    <source>
        <dbReference type="ARBA" id="ARBA00023157"/>
    </source>
</evidence>
<dbReference type="PROSITE" id="PS50240">
    <property type="entry name" value="TRYPSIN_DOM"/>
    <property type="match status" value="1"/>
</dbReference>
<dbReference type="AlphaFoldDB" id="A0A4C1SW84"/>
<dbReference type="Gene3D" id="2.40.10.10">
    <property type="entry name" value="Trypsin-like serine proteases"/>
    <property type="match status" value="2"/>
</dbReference>
<dbReference type="Pfam" id="PF00089">
    <property type="entry name" value="Trypsin"/>
    <property type="match status" value="1"/>
</dbReference>
<dbReference type="InterPro" id="IPR001314">
    <property type="entry name" value="Peptidase_S1A"/>
</dbReference>
<dbReference type="STRING" id="151549.A0A4C1SW84"/>
<evidence type="ECO:0000256" key="10">
    <source>
        <dbReference type="ARBA" id="ARBA00084094"/>
    </source>
</evidence>
<dbReference type="CDD" id="cd00190">
    <property type="entry name" value="Tryp_SPc"/>
    <property type="match status" value="1"/>
</dbReference>
<name>A0A4C1SW84_EUMVA</name>
<dbReference type="Proteomes" id="UP000299102">
    <property type="component" value="Unassembled WGS sequence"/>
</dbReference>
<comment type="function">
    <text evidence="9">Fibrinolytic activity; shows preferential cleavage of Arg-Gly bonds in all three fibrinogen chains. Contact with the caterpillars causes severe bleeding, due the anticoagulant effect of the protein.</text>
</comment>
<dbReference type="PRINTS" id="PR00722">
    <property type="entry name" value="CHYMOTRYPSIN"/>
</dbReference>
<evidence type="ECO:0000259" key="12">
    <source>
        <dbReference type="PROSITE" id="PS50240"/>
    </source>
</evidence>
<evidence type="ECO:0000256" key="3">
    <source>
        <dbReference type="ARBA" id="ARBA00022656"/>
    </source>
</evidence>
<evidence type="ECO:0000256" key="5">
    <source>
        <dbReference type="ARBA" id="ARBA00022801"/>
    </source>
</evidence>
<evidence type="ECO:0000256" key="8">
    <source>
        <dbReference type="ARBA" id="ARBA00023240"/>
    </source>
</evidence>
<protein>
    <submittedName>
        <fullName evidence="13">Trypsin-1</fullName>
    </submittedName>
</protein>
<dbReference type="PROSITE" id="PS00135">
    <property type="entry name" value="TRYPSIN_SER"/>
    <property type="match status" value="1"/>
</dbReference>
<dbReference type="PROSITE" id="PS00134">
    <property type="entry name" value="TRYPSIN_HIS"/>
    <property type="match status" value="1"/>
</dbReference>
<proteinExistence type="inferred from homology"/>
<dbReference type="GO" id="GO:0005576">
    <property type="term" value="C:extracellular region"/>
    <property type="evidence" value="ECO:0007669"/>
    <property type="project" value="UniProtKB-SubCell"/>
</dbReference>
<keyword evidence="8" id="KW-1199">Hemostasis impairing toxin</keyword>
<evidence type="ECO:0000256" key="2">
    <source>
        <dbReference type="ARBA" id="ARBA00007664"/>
    </source>
</evidence>
<dbReference type="SUPFAM" id="SSF50494">
    <property type="entry name" value="Trypsin-like serine proteases"/>
    <property type="match status" value="1"/>
</dbReference>
<dbReference type="PANTHER" id="PTHR24276:SF91">
    <property type="entry name" value="AT26814P-RELATED"/>
    <property type="match status" value="1"/>
</dbReference>
<evidence type="ECO:0000256" key="1">
    <source>
        <dbReference type="ARBA" id="ARBA00004239"/>
    </source>
</evidence>
<dbReference type="GO" id="GO:0090729">
    <property type="term" value="F:toxin activity"/>
    <property type="evidence" value="ECO:0007669"/>
    <property type="project" value="UniProtKB-KW"/>
</dbReference>
<dbReference type="PANTHER" id="PTHR24276">
    <property type="entry name" value="POLYSERASE-RELATED"/>
    <property type="match status" value="1"/>
</dbReference>
<accession>A0A4C1SW84</accession>
<keyword evidence="14" id="KW-1185">Reference proteome</keyword>
<dbReference type="InterPro" id="IPR009003">
    <property type="entry name" value="Peptidase_S1_PA"/>
</dbReference>
<dbReference type="InterPro" id="IPR018114">
    <property type="entry name" value="TRYPSIN_HIS"/>
</dbReference>
<evidence type="ECO:0000256" key="4">
    <source>
        <dbReference type="ARBA" id="ARBA00022670"/>
    </source>
</evidence>
<dbReference type="InterPro" id="IPR050430">
    <property type="entry name" value="Peptidase_S1"/>
</dbReference>
<dbReference type="EMBL" id="BGZK01000022">
    <property type="protein sequence ID" value="GBP06442.1"/>
    <property type="molecule type" value="Genomic_DNA"/>
</dbReference>
<comment type="subcellular location">
    <subcellularLocation>
        <location evidence="1">Secreted</location>
        <location evidence="1">Extracellular space</location>
    </subcellularLocation>
</comment>
<gene>
    <name evidence="13" type="primary">TRYP1</name>
    <name evidence="13" type="ORF">EVAR_4580_1</name>
</gene>